<protein>
    <submittedName>
        <fullName evidence="3">DnaJ-domain-containing protein</fullName>
    </submittedName>
</protein>
<dbReference type="OrthoDB" id="550424at2759"/>
<dbReference type="PROSITE" id="PS50076">
    <property type="entry name" value="DNAJ_2"/>
    <property type="match status" value="1"/>
</dbReference>
<evidence type="ECO:0000313" key="3">
    <source>
        <dbReference type="EMBL" id="RKP30045.1"/>
    </source>
</evidence>
<dbReference type="PANTHER" id="PTHR43888">
    <property type="entry name" value="DNAJ-LIKE-2, ISOFORM A-RELATED"/>
    <property type="match status" value="1"/>
</dbReference>
<keyword evidence="4" id="KW-1185">Reference proteome</keyword>
<sequence>MFSGIIFGLLYVLSSLVSAEVDPYLVLGISKDADDKTIKSAYRQLSKQYHPDKNPSAEAHQRFIEIGEAYDILSDEQKKLNYDQFGDPNGAGAGGGFHFNDIFDQFFNGHGGNPANQGKRRGQDALIDLQVMLKDFYTGRDLDFSVEMNNICEACEGTGSADGQSHQC</sequence>
<dbReference type="Gene3D" id="2.10.230.10">
    <property type="entry name" value="Heat shock protein DnaJ, cysteine-rich domain"/>
    <property type="match status" value="1"/>
</dbReference>
<dbReference type="GO" id="GO:0030544">
    <property type="term" value="F:Hsp70 protein binding"/>
    <property type="evidence" value="ECO:0007669"/>
    <property type="project" value="InterPro"/>
</dbReference>
<gene>
    <name evidence="3" type="ORF">METBISCDRAFT_23638</name>
</gene>
<evidence type="ECO:0000313" key="4">
    <source>
        <dbReference type="Proteomes" id="UP000268321"/>
    </source>
</evidence>
<dbReference type="Pfam" id="PF00226">
    <property type="entry name" value="DnaJ"/>
    <property type="match status" value="1"/>
</dbReference>
<dbReference type="PROSITE" id="PS00636">
    <property type="entry name" value="DNAJ_1"/>
    <property type="match status" value="1"/>
</dbReference>
<feature type="signal peptide" evidence="1">
    <location>
        <begin position="1"/>
        <end position="19"/>
    </location>
</feature>
<dbReference type="Gene3D" id="2.60.260.20">
    <property type="entry name" value="Urease metallochaperone UreE, N-terminal domain"/>
    <property type="match status" value="1"/>
</dbReference>
<dbReference type="InterPro" id="IPR018253">
    <property type="entry name" value="DnaJ_domain_CS"/>
</dbReference>
<dbReference type="SUPFAM" id="SSF46565">
    <property type="entry name" value="Chaperone J-domain"/>
    <property type="match status" value="1"/>
</dbReference>
<proteinExistence type="predicted"/>
<dbReference type="AlphaFoldDB" id="A0A4P9ZB32"/>
<dbReference type="CDD" id="cd06257">
    <property type="entry name" value="DnaJ"/>
    <property type="match status" value="1"/>
</dbReference>
<dbReference type="InterPro" id="IPR044713">
    <property type="entry name" value="DNJA1/2-like"/>
</dbReference>
<keyword evidence="1" id="KW-0732">Signal</keyword>
<dbReference type="EMBL" id="ML004467">
    <property type="protein sequence ID" value="RKP30045.1"/>
    <property type="molecule type" value="Genomic_DNA"/>
</dbReference>
<dbReference type="Gene3D" id="1.10.287.110">
    <property type="entry name" value="DnaJ domain"/>
    <property type="match status" value="1"/>
</dbReference>
<evidence type="ECO:0000256" key="1">
    <source>
        <dbReference type="SAM" id="SignalP"/>
    </source>
</evidence>
<evidence type="ECO:0000259" key="2">
    <source>
        <dbReference type="PROSITE" id="PS50076"/>
    </source>
</evidence>
<feature type="chain" id="PRO_5020540122" evidence="1">
    <location>
        <begin position="20"/>
        <end position="168"/>
    </location>
</feature>
<dbReference type="GO" id="GO:0006457">
    <property type="term" value="P:protein folding"/>
    <property type="evidence" value="ECO:0007669"/>
    <property type="project" value="InterPro"/>
</dbReference>
<dbReference type="SMART" id="SM00271">
    <property type="entry name" value="DnaJ"/>
    <property type="match status" value="1"/>
</dbReference>
<feature type="domain" description="J" evidence="2">
    <location>
        <begin position="22"/>
        <end position="86"/>
    </location>
</feature>
<feature type="non-terminal residue" evidence="3">
    <location>
        <position position="168"/>
    </location>
</feature>
<organism evidence="3 4">
    <name type="scientific">Metschnikowia bicuspidata</name>
    <dbReference type="NCBI Taxonomy" id="27322"/>
    <lineage>
        <taxon>Eukaryota</taxon>
        <taxon>Fungi</taxon>
        <taxon>Dikarya</taxon>
        <taxon>Ascomycota</taxon>
        <taxon>Saccharomycotina</taxon>
        <taxon>Pichiomycetes</taxon>
        <taxon>Metschnikowiaceae</taxon>
        <taxon>Metschnikowia</taxon>
    </lineage>
</organism>
<dbReference type="PRINTS" id="PR00625">
    <property type="entry name" value="JDOMAIN"/>
</dbReference>
<dbReference type="InterPro" id="IPR036869">
    <property type="entry name" value="J_dom_sf"/>
</dbReference>
<accession>A0A4P9ZB32</accession>
<reference evidence="4" key="1">
    <citation type="journal article" date="2018" name="Nat. Microbiol.">
        <title>Leveraging single-cell genomics to expand the fungal tree of life.</title>
        <authorList>
            <person name="Ahrendt S.R."/>
            <person name="Quandt C.A."/>
            <person name="Ciobanu D."/>
            <person name="Clum A."/>
            <person name="Salamov A."/>
            <person name="Andreopoulos B."/>
            <person name="Cheng J.F."/>
            <person name="Woyke T."/>
            <person name="Pelin A."/>
            <person name="Henrissat B."/>
            <person name="Reynolds N.K."/>
            <person name="Benny G.L."/>
            <person name="Smith M.E."/>
            <person name="James T.Y."/>
            <person name="Grigoriev I.V."/>
        </authorList>
    </citation>
    <scope>NUCLEOTIDE SEQUENCE [LARGE SCALE GENOMIC DNA]</scope>
    <source>
        <strain evidence="4">Baker2002</strain>
    </source>
</reference>
<dbReference type="InterPro" id="IPR001623">
    <property type="entry name" value="DnaJ_domain"/>
</dbReference>
<name>A0A4P9ZB32_9ASCO</name>
<dbReference type="Proteomes" id="UP000268321">
    <property type="component" value="Unassembled WGS sequence"/>
</dbReference>